<reference evidence="2 3" key="1">
    <citation type="submission" date="2013-12" db="EMBL/GenBank/DDBJ databases">
        <title>Draft genome sequence of Caloranaerobacter sp. H53214.</title>
        <authorList>
            <person name="Jiang L.J."/>
            <person name="Shao Z.Z."/>
            <person name="Long M.N."/>
        </authorList>
    </citation>
    <scope>NUCLEOTIDE SEQUENCE [LARGE SCALE GENOMIC DNA]</scope>
    <source>
        <strain evidence="2 3">H53214</strain>
    </source>
</reference>
<evidence type="ECO:0000313" key="2">
    <source>
        <dbReference type="EMBL" id="KGG81376.1"/>
    </source>
</evidence>
<dbReference type="AlphaFoldDB" id="A0A096DQ51"/>
<accession>A0A096DQ51</accession>
<organism evidence="2 3">
    <name type="scientific">Caloranaerobacter azorensis H53214</name>
    <dbReference type="NCBI Taxonomy" id="1156417"/>
    <lineage>
        <taxon>Bacteria</taxon>
        <taxon>Bacillati</taxon>
        <taxon>Bacillota</taxon>
        <taxon>Tissierellia</taxon>
        <taxon>Tissierellales</taxon>
        <taxon>Thermohalobacteraceae</taxon>
        <taxon>Caloranaerobacter</taxon>
    </lineage>
</organism>
<keyword evidence="1" id="KW-0472">Membrane</keyword>
<dbReference type="RefSeq" id="WP_035161537.1">
    <property type="nucleotide sequence ID" value="NZ_AZTB01000002.1"/>
</dbReference>
<dbReference type="STRING" id="1156417.Y919_01085"/>
<evidence type="ECO:0000313" key="3">
    <source>
        <dbReference type="Proteomes" id="UP000029622"/>
    </source>
</evidence>
<keyword evidence="1" id="KW-1133">Transmembrane helix</keyword>
<name>A0A096DQ51_9FIRM</name>
<keyword evidence="1" id="KW-0812">Transmembrane</keyword>
<comment type="caution">
    <text evidence="2">The sequence shown here is derived from an EMBL/GenBank/DDBJ whole genome shotgun (WGS) entry which is preliminary data.</text>
</comment>
<gene>
    <name evidence="2" type="ORF">Y919_01085</name>
</gene>
<dbReference type="EMBL" id="AZTB01000002">
    <property type="protein sequence ID" value="KGG81376.1"/>
    <property type="molecule type" value="Genomic_DNA"/>
</dbReference>
<sequence length="140" mass="16355">MEGIWDILKTLIVISLPVIFSSVFNKDKRNGNRRYSSETTSVRKIKQDYELISEEDGDEPEQVEFVYLGSSETNQEKEIFPVEVLEEERINKEKLEDREDDIIKQNEINDNPVFTINFNSNDILRGIIMSEILSKPKSLR</sequence>
<protein>
    <submittedName>
        <fullName evidence="2">Uncharacterized protein</fullName>
    </submittedName>
</protein>
<dbReference type="Proteomes" id="UP000029622">
    <property type="component" value="Unassembled WGS sequence"/>
</dbReference>
<feature type="transmembrane region" description="Helical" evidence="1">
    <location>
        <begin position="6"/>
        <end position="24"/>
    </location>
</feature>
<proteinExistence type="predicted"/>
<evidence type="ECO:0000256" key="1">
    <source>
        <dbReference type="SAM" id="Phobius"/>
    </source>
</evidence>